<evidence type="ECO:0000256" key="5">
    <source>
        <dbReference type="ARBA" id="ARBA00023136"/>
    </source>
</evidence>
<dbReference type="Proteomes" id="UP000193144">
    <property type="component" value="Unassembled WGS sequence"/>
</dbReference>
<evidence type="ECO:0000313" key="8">
    <source>
        <dbReference type="Proteomes" id="UP000193144"/>
    </source>
</evidence>
<accession>A0A1Y1YLQ2</accession>
<comment type="similarity">
    <text evidence="2">Belongs to the IFI6/IFI27 family.</text>
</comment>
<dbReference type="Pfam" id="PF06140">
    <property type="entry name" value="Ifi-6-16"/>
    <property type="match status" value="1"/>
</dbReference>
<evidence type="ECO:0000256" key="2">
    <source>
        <dbReference type="ARBA" id="ARBA00007262"/>
    </source>
</evidence>
<evidence type="ECO:0000256" key="3">
    <source>
        <dbReference type="ARBA" id="ARBA00022692"/>
    </source>
</evidence>
<dbReference type="GO" id="GO:0016020">
    <property type="term" value="C:membrane"/>
    <property type="evidence" value="ECO:0007669"/>
    <property type="project" value="UniProtKB-SubCell"/>
</dbReference>
<dbReference type="AlphaFoldDB" id="A0A1Y1YLQ2"/>
<evidence type="ECO:0000256" key="1">
    <source>
        <dbReference type="ARBA" id="ARBA00004141"/>
    </source>
</evidence>
<keyword evidence="5 6" id="KW-0472">Membrane</keyword>
<evidence type="ECO:0000256" key="4">
    <source>
        <dbReference type="ARBA" id="ARBA00022989"/>
    </source>
</evidence>
<evidence type="ECO:0000313" key="7">
    <source>
        <dbReference type="EMBL" id="ORX98939.1"/>
    </source>
</evidence>
<dbReference type="InterPro" id="IPR009311">
    <property type="entry name" value="IFI6/IFI27-like"/>
</dbReference>
<feature type="transmembrane region" description="Helical" evidence="6">
    <location>
        <begin position="63"/>
        <end position="83"/>
    </location>
</feature>
<comment type="subcellular location">
    <subcellularLocation>
        <location evidence="1">Membrane</location>
        <topology evidence="1">Multi-pass membrane protein</topology>
    </subcellularLocation>
</comment>
<reference evidence="7 8" key="1">
    <citation type="submission" date="2016-07" db="EMBL/GenBank/DDBJ databases">
        <title>Pervasive Adenine N6-methylation of Active Genes in Fungi.</title>
        <authorList>
            <consortium name="DOE Joint Genome Institute"/>
            <person name="Mondo S.J."/>
            <person name="Dannebaum R.O."/>
            <person name="Kuo R.C."/>
            <person name="Labutti K."/>
            <person name="Haridas S."/>
            <person name="Kuo A."/>
            <person name="Salamov A."/>
            <person name="Ahrendt S.R."/>
            <person name="Lipzen A."/>
            <person name="Sullivan W."/>
            <person name="Andreopoulos W.B."/>
            <person name="Clum A."/>
            <person name="Lindquist E."/>
            <person name="Daum C."/>
            <person name="Ramamoorthy G.K."/>
            <person name="Gryganskyi A."/>
            <person name="Culley D."/>
            <person name="Magnuson J.K."/>
            <person name="James T.Y."/>
            <person name="O'Malley M.A."/>
            <person name="Stajich J.E."/>
            <person name="Spatafora J.W."/>
            <person name="Visel A."/>
            <person name="Grigoriev I.V."/>
        </authorList>
    </citation>
    <scope>NUCLEOTIDE SEQUENCE [LARGE SCALE GENOMIC DNA]</scope>
    <source>
        <strain evidence="7 8">CBS 115471</strain>
    </source>
</reference>
<keyword evidence="8" id="KW-1185">Reference proteome</keyword>
<feature type="transmembrane region" description="Helical" evidence="6">
    <location>
        <begin position="31"/>
        <end position="51"/>
    </location>
</feature>
<evidence type="ECO:0000256" key="6">
    <source>
        <dbReference type="SAM" id="Phobius"/>
    </source>
</evidence>
<dbReference type="EMBL" id="MCFA01000206">
    <property type="protein sequence ID" value="ORX98939.1"/>
    <property type="molecule type" value="Genomic_DNA"/>
</dbReference>
<dbReference type="OrthoDB" id="440424at2759"/>
<protein>
    <submittedName>
        <fullName evidence="7">Uncharacterized protein</fullName>
    </submittedName>
</protein>
<dbReference type="InterPro" id="IPR038213">
    <property type="entry name" value="IFI6/IFI27-like_sf"/>
</dbReference>
<comment type="caution">
    <text evidence="7">The sequence shown here is derived from an EMBL/GenBank/DDBJ whole genome shotgun (WGS) entry which is preliminary data.</text>
</comment>
<sequence length="114" mass="11672">MPIPYAELPFIVKEWIVAHPYQTAFQVVNGVVFFTPAVATVPIFGALGFWATGPAPGMAASGWMSWLGTVAPGSLYATMQSAAMGGYGASIVAGTTQAGAVASSVLGFVWGRGT</sequence>
<dbReference type="Gene3D" id="6.10.110.10">
    <property type="match status" value="1"/>
</dbReference>
<organism evidence="7 8">
    <name type="scientific">Clohesyomyces aquaticus</name>
    <dbReference type="NCBI Taxonomy" id="1231657"/>
    <lineage>
        <taxon>Eukaryota</taxon>
        <taxon>Fungi</taxon>
        <taxon>Dikarya</taxon>
        <taxon>Ascomycota</taxon>
        <taxon>Pezizomycotina</taxon>
        <taxon>Dothideomycetes</taxon>
        <taxon>Pleosporomycetidae</taxon>
        <taxon>Pleosporales</taxon>
        <taxon>Lindgomycetaceae</taxon>
        <taxon>Clohesyomyces</taxon>
    </lineage>
</organism>
<gene>
    <name evidence="7" type="ORF">BCR34DRAFT_606759</name>
</gene>
<keyword evidence="4 6" id="KW-1133">Transmembrane helix</keyword>
<keyword evidence="3 6" id="KW-0812">Transmembrane</keyword>
<proteinExistence type="inferred from homology"/>
<name>A0A1Y1YLQ2_9PLEO</name>
<feature type="transmembrane region" description="Helical" evidence="6">
    <location>
        <begin position="89"/>
        <end position="110"/>
    </location>
</feature>